<name>A0A644Y1E9_9ZZZZ</name>
<dbReference type="EMBL" id="VSSQ01003680">
    <property type="protein sequence ID" value="MPM21848.1"/>
    <property type="molecule type" value="Genomic_DNA"/>
</dbReference>
<reference evidence="2" key="1">
    <citation type="submission" date="2019-08" db="EMBL/GenBank/DDBJ databases">
        <authorList>
            <person name="Kucharzyk K."/>
            <person name="Murdoch R.W."/>
            <person name="Higgins S."/>
            <person name="Loffler F."/>
        </authorList>
    </citation>
    <scope>NUCLEOTIDE SEQUENCE</scope>
</reference>
<organism evidence="2">
    <name type="scientific">bioreactor metagenome</name>
    <dbReference type="NCBI Taxonomy" id="1076179"/>
    <lineage>
        <taxon>unclassified sequences</taxon>
        <taxon>metagenomes</taxon>
        <taxon>ecological metagenomes</taxon>
    </lineage>
</organism>
<feature type="region of interest" description="Disordered" evidence="1">
    <location>
        <begin position="105"/>
        <end position="143"/>
    </location>
</feature>
<accession>A0A644Y1E9</accession>
<sequence length="143" mass="15695">MRASAALPLSTGKCWTGCWTSSASSPTSTLTLWSPARLSTPSPPNAFWAWKKFWSRQSPSWFLSMAIPPPPLPGRWPPFTSRSRWDMWRPAFGPMIAILPSRRKSTAPSWGISPSSTFAPQRPTGKTCGGRGSRKGSFSPETP</sequence>
<comment type="caution">
    <text evidence="2">The sequence shown here is derived from an EMBL/GenBank/DDBJ whole genome shotgun (WGS) entry which is preliminary data.</text>
</comment>
<proteinExistence type="predicted"/>
<protein>
    <submittedName>
        <fullName evidence="2">Uncharacterized protein</fullName>
    </submittedName>
</protein>
<feature type="compositionally biased region" description="Polar residues" evidence="1">
    <location>
        <begin position="106"/>
        <end position="119"/>
    </location>
</feature>
<gene>
    <name evidence="2" type="ORF">SDC9_68298</name>
</gene>
<evidence type="ECO:0000313" key="2">
    <source>
        <dbReference type="EMBL" id="MPM21848.1"/>
    </source>
</evidence>
<dbReference type="AlphaFoldDB" id="A0A644Y1E9"/>
<evidence type="ECO:0000256" key="1">
    <source>
        <dbReference type="SAM" id="MobiDB-lite"/>
    </source>
</evidence>